<dbReference type="InterPro" id="IPR025885">
    <property type="entry name" value="PapC_N"/>
</dbReference>
<dbReference type="Gene3D" id="2.60.40.2610">
    <property type="entry name" value="Outer membrane usher protein FimD, plug domain"/>
    <property type="match status" value="1"/>
</dbReference>
<keyword evidence="4" id="KW-1134">Transmembrane beta strand</keyword>
<evidence type="ECO:0000256" key="1">
    <source>
        <dbReference type="ARBA" id="ARBA00004571"/>
    </source>
</evidence>
<name>E3GBG6_ENTLS</name>
<gene>
    <name evidence="12" type="ordered locus">Entcl_2681</name>
</gene>
<dbReference type="Pfam" id="PF00577">
    <property type="entry name" value="Usher"/>
    <property type="match status" value="1"/>
</dbReference>
<dbReference type="InterPro" id="IPR043142">
    <property type="entry name" value="PapC-like_C_sf"/>
</dbReference>
<sequence length="848" mass="92498">MNIRTGKRIRAITRHGIELRLNTITSLVLLACSSSAVAGEVFNLKLLQTGPGQADTQALKQFANNGGLIAGTYRVDITINRNRIDRKDVNFVYNAKLKQLFPEFTKADYVAMGVKADGSPAFHALASDAIVENLADYIPDSKVSFEENTLRLNISVPQIAVNANAMGYVDPHLWDDGLPMAFMNYSYSGAQNWRHNNGDNETDQSNYLSLTNGINVGPWRLRNDSSYSQDSGWQNINTYAWRNITALTSKLTVGDSWTDSDVFDSIQFRGAKLESNDNMLPYSLRGFAPVIHGVTKSNAQVTVRQNGYIIYQSYVSPGPFEIRDLNQVNSGGDMEVTVKESDGSENSYIQASASVPIMRREGSLKYSVVGGKYRSSDDTIDTPDFAQGTLIYGLPWGITVYGGAQGAADYNAQAIGAGIDLGSIGSLSSDVTTAQTTRVGNESRRGQSYRFQYAKDFVATSTNMTLASYRYSTSDYYTFEEALTHNKETGDDNDTFAYRNDYTRHRRLQLTISQSLSDYGQLYLSGYQQDYWNLTGKERSLNAGYSYSWERMSFNANYSLTRTPQSSSDQQFALSVNIPLDKWLPGARVSYTNNASDDGRSRQYVSLSGTALDDKNLTYSVGQSYGNKGVGYGGNVGGGYRSSIGNINASYSYDNNSEQLNYGVQGAIVMHPYGVTLAQSLGDASVLVRAPGVKGLGVTSGTAVYTDARGYSVIPYASTFQRNTISIKTRSLASNAEIQMPSQEVIPTEGALVLANFDTRIGKRLLVNVMYHGASIPFGAVISASEGNFSTLAGENGQVYLTGVNDGDVFIAKWGKNAGETCRIALTPSTLSGKQTVSNLYITAANCE</sequence>
<keyword evidence="8" id="KW-0472">Membrane</keyword>
<dbReference type="AlphaFoldDB" id="E3GBG6"/>
<reference evidence="12 13" key="2">
    <citation type="journal article" date="2011" name="Stand. Genomic Sci.">
        <title>Complete genome sequence of 'Enterobacter lignolyticus' SCF1.</title>
        <authorList>
            <person name="Deangelis K.M."/>
            <person name="D'Haeseleer P."/>
            <person name="Chivian D."/>
            <person name="Fortney J.L."/>
            <person name="Khudyakov J."/>
            <person name="Simmons B."/>
            <person name="Woo H."/>
            <person name="Arkin A.P."/>
            <person name="Davenport K.W."/>
            <person name="Goodwin L."/>
            <person name="Chen A."/>
            <person name="Ivanova N."/>
            <person name="Kyrpides N.C."/>
            <person name="Mavromatis K."/>
            <person name="Woyke T."/>
            <person name="Hazen T.C."/>
        </authorList>
    </citation>
    <scope>NUCLEOTIDE SEQUENCE [LARGE SCALE GENOMIC DNA]</scope>
    <source>
        <strain evidence="12 13">SCF1</strain>
    </source>
</reference>
<keyword evidence="6" id="KW-0812">Transmembrane</keyword>
<evidence type="ECO:0000256" key="6">
    <source>
        <dbReference type="ARBA" id="ARBA00022692"/>
    </source>
</evidence>
<feature type="domain" description="PapC-like C-terminal" evidence="10">
    <location>
        <begin position="771"/>
        <end position="828"/>
    </location>
</feature>
<comment type="similarity">
    <text evidence="2">Belongs to the fimbrial export usher family.</text>
</comment>
<dbReference type="GO" id="GO:0009279">
    <property type="term" value="C:cell outer membrane"/>
    <property type="evidence" value="ECO:0007669"/>
    <property type="project" value="UniProtKB-SubCell"/>
</dbReference>
<keyword evidence="7" id="KW-0732">Signal</keyword>
<evidence type="ECO:0000256" key="5">
    <source>
        <dbReference type="ARBA" id="ARBA00022558"/>
    </source>
</evidence>
<dbReference type="Proteomes" id="UP000006872">
    <property type="component" value="Chromosome"/>
</dbReference>
<dbReference type="RefSeq" id="WP_013366663.1">
    <property type="nucleotide sequence ID" value="NC_014618.1"/>
</dbReference>
<evidence type="ECO:0000259" key="11">
    <source>
        <dbReference type="Pfam" id="PF13954"/>
    </source>
</evidence>
<evidence type="ECO:0000259" key="10">
    <source>
        <dbReference type="Pfam" id="PF13953"/>
    </source>
</evidence>
<dbReference type="Gene3D" id="2.60.40.3110">
    <property type="match status" value="1"/>
</dbReference>
<dbReference type="GO" id="GO:0015473">
    <property type="term" value="F:fimbrial usher porin activity"/>
    <property type="evidence" value="ECO:0007669"/>
    <property type="project" value="InterPro"/>
</dbReference>
<evidence type="ECO:0000256" key="4">
    <source>
        <dbReference type="ARBA" id="ARBA00022452"/>
    </source>
</evidence>
<dbReference type="Gene3D" id="3.10.20.410">
    <property type="match status" value="1"/>
</dbReference>
<dbReference type="PROSITE" id="PS51257">
    <property type="entry name" value="PROKAR_LIPOPROTEIN"/>
    <property type="match status" value="1"/>
</dbReference>
<dbReference type="HOGENOM" id="CLU_009120_3_1_6"/>
<evidence type="ECO:0000313" key="13">
    <source>
        <dbReference type="Proteomes" id="UP000006872"/>
    </source>
</evidence>
<evidence type="ECO:0000256" key="2">
    <source>
        <dbReference type="ARBA" id="ARBA00008064"/>
    </source>
</evidence>
<proteinExistence type="inferred from homology"/>
<dbReference type="STRING" id="701347.Entcl_2681"/>
<organism evidence="12 13">
    <name type="scientific">Enterobacter lignolyticus (strain SCF1)</name>
    <dbReference type="NCBI Taxonomy" id="701347"/>
    <lineage>
        <taxon>Bacteria</taxon>
        <taxon>Pseudomonadati</taxon>
        <taxon>Pseudomonadota</taxon>
        <taxon>Gammaproteobacteria</taxon>
        <taxon>Enterobacterales</taxon>
        <taxon>Enterobacteriaceae</taxon>
        <taxon>Pluralibacter</taxon>
    </lineage>
</organism>
<dbReference type="KEGG" id="esc:Entcl_2681"/>
<dbReference type="InterPro" id="IPR037224">
    <property type="entry name" value="PapC_N_sf"/>
</dbReference>
<comment type="subcellular location">
    <subcellularLocation>
        <location evidence="1">Cell outer membrane</location>
        <topology evidence="1">Multi-pass membrane protein</topology>
    </subcellularLocation>
</comment>
<keyword evidence="13" id="KW-1185">Reference proteome</keyword>
<dbReference type="Pfam" id="PF13953">
    <property type="entry name" value="PapC_C"/>
    <property type="match status" value="1"/>
</dbReference>
<dbReference type="InterPro" id="IPR042186">
    <property type="entry name" value="FimD_plug_dom"/>
</dbReference>
<dbReference type="PANTHER" id="PTHR30451">
    <property type="entry name" value="OUTER MEMBRANE USHER PROTEIN"/>
    <property type="match status" value="1"/>
</dbReference>
<keyword evidence="3" id="KW-0813">Transport</keyword>
<keyword evidence="5" id="KW-1029">Fimbrium biogenesis</keyword>
<protein>
    <submittedName>
        <fullName evidence="12">Fimbrial biogenesis outer membrane usher protein</fullName>
    </submittedName>
</protein>
<dbReference type="InterPro" id="IPR025949">
    <property type="entry name" value="PapC-like_C"/>
</dbReference>
<dbReference type="FunFam" id="2.60.40.3110:FF:000001">
    <property type="entry name" value="Putative fimbrial outer membrane usher"/>
    <property type="match status" value="1"/>
</dbReference>
<dbReference type="GO" id="GO:0009297">
    <property type="term" value="P:pilus assembly"/>
    <property type="evidence" value="ECO:0007669"/>
    <property type="project" value="InterPro"/>
</dbReference>
<evidence type="ECO:0000256" key="8">
    <source>
        <dbReference type="ARBA" id="ARBA00023136"/>
    </source>
</evidence>
<dbReference type="Gene3D" id="2.60.40.2070">
    <property type="match status" value="1"/>
</dbReference>
<keyword evidence="9" id="KW-0998">Cell outer membrane</keyword>
<accession>E3GBG6</accession>
<evidence type="ECO:0000256" key="3">
    <source>
        <dbReference type="ARBA" id="ARBA00022448"/>
    </source>
</evidence>
<dbReference type="eggNOG" id="COG3188">
    <property type="taxonomic scope" value="Bacteria"/>
</dbReference>
<dbReference type="PANTHER" id="PTHR30451:SF21">
    <property type="entry name" value="FIMBRIAL USHER DOMAIN-CONTAINING PROTEIN YDET-RELATED"/>
    <property type="match status" value="1"/>
</dbReference>
<feature type="domain" description="PapC N-terminal" evidence="11">
    <location>
        <begin position="42"/>
        <end position="188"/>
    </location>
</feature>
<dbReference type="SUPFAM" id="SSF141729">
    <property type="entry name" value="FimD N-terminal domain-like"/>
    <property type="match status" value="1"/>
</dbReference>
<reference evidence="13" key="1">
    <citation type="submission" date="2010-10" db="EMBL/GenBank/DDBJ databases">
        <title>Complete sequence of Enterobacter cloacae SCF1.</title>
        <authorList>
            <consortium name="US DOE Joint Genome Institute"/>
            <person name="Lucas S."/>
            <person name="Copeland A."/>
            <person name="Lapidus A."/>
            <person name="Cheng J.-F."/>
            <person name="Bruce D."/>
            <person name="Goodwin L."/>
            <person name="Pitluck S."/>
            <person name="Davenport K."/>
            <person name="Detter J.C."/>
            <person name="Han C."/>
            <person name="Tapia R."/>
            <person name="Land M."/>
            <person name="Hauser L."/>
            <person name="Chang Y.-J."/>
            <person name="Jeffries C."/>
            <person name="Kyrpides N."/>
            <person name="Ivanova N."/>
            <person name="Mikhailova N."/>
            <person name="DeAngelis K."/>
            <person name="Arkin A.P."/>
            <person name="Chivian D."/>
            <person name="Edwards B."/>
            <person name="Woo H."/>
            <person name="Hazen T.C."/>
            <person name="Woyke T."/>
        </authorList>
    </citation>
    <scope>NUCLEOTIDE SEQUENCE [LARGE SCALE GENOMIC DNA]</scope>
    <source>
        <strain evidence="13">SCF1</strain>
    </source>
</reference>
<dbReference type="Pfam" id="PF13954">
    <property type="entry name" value="PapC_N"/>
    <property type="match status" value="1"/>
</dbReference>
<dbReference type="InterPro" id="IPR000015">
    <property type="entry name" value="Fimb_usher"/>
</dbReference>
<evidence type="ECO:0000256" key="9">
    <source>
        <dbReference type="ARBA" id="ARBA00023237"/>
    </source>
</evidence>
<evidence type="ECO:0000256" key="7">
    <source>
        <dbReference type="ARBA" id="ARBA00022729"/>
    </source>
</evidence>
<evidence type="ECO:0000313" key="12">
    <source>
        <dbReference type="EMBL" id="ADO48929.1"/>
    </source>
</evidence>
<dbReference type="EMBL" id="CP002272">
    <property type="protein sequence ID" value="ADO48929.1"/>
    <property type="molecule type" value="Genomic_DNA"/>
</dbReference>